<feature type="transmembrane region" description="Helical" evidence="7">
    <location>
        <begin position="212"/>
        <end position="232"/>
    </location>
</feature>
<feature type="transmembrane region" description="Helical" evidence="7">
    <location>
        <begin position="155"/>
        <end position="172"/>
    </location>
</feature>
<keyword evidence="6" id="KW-0813">Transport</keyword>
<evidence type="ECO:0000256" key="3">
    <source>
        <dbReference type="ARBA" id="ARBA00022692"/>
    </source>
</evidence>
<feature type="transmembrane region" description="Helical" evidence="7">
    <location>
        <begin position="20"/>
        <end position="40"/>
    </location>
</feature>
<dbReference type="STRING" id="519441.Smon_0307"/>
<name>D1AWW5_STRM9</name>
<dbReference type="GO" id="GO:0043190">
    <property type="term" value="C:ATP-binding cassette (ABC) transporter complex"/>
    <property type="evidence" value="ECO:0007669"/>
    <property type="project" value="InterPro"/>
</dbReference>
<dbReference type="GO" id="GO:0010043">
    <property type="term" value="P:response to zinc ion"/>
    <property type="evidence" value="ECO:0007669"/>
    <property type="project" value="TreeGrafter"/>
</dbReference>
<keyword evidence="4 7" id="KW-1133">Transmembrane helix</keyword>
<feature type="transmembrane region" description="Helical" evidence="7">
    <location>
        <begin position="239"/>
        <end position="261"/>
    </location>
</feature>
<keyword evidence="9" id="KW-1185">Reference proteome</keyword>
<gene>
    <name evidence="8" type="ordered locus">Smon_0307</name>
</gene>
<feature type="transmembrane region" description="Helical" evidence="7">
    <location>
        <begin position="79"/>
        <end position="97"/>
    </location>
</feature>
<dbReference type="GeneID" id="29672855"/>
<keyword evidence="3 6" id="KW-0812">Transmembrane</keyword>
<evidence type="ECO:0000256" key="5">
    <source>
        <dbReference type="ARBA" id="ARBA00023136"/>
    </source>
</evidence>
<comment type="subcellular location">
    <subcellularLocation>
        <location evidence="6">Cell membrane</location>
        <topology evidence="6">Multi-pass membrane protein</topology>
    </subcellularLocation>
    <subcellularLocation>
        <location evidence="1">Membrane</location>
        <topology evidence="1">Multi-pass membrane protein</topology>
    </subcellularLocation>
</comment>
<evidence type="ECO:0000256" key="6">
    <source>
        <dbReference type="RuleBase" id="RU003943"/>
    </source>
</evidence>
<dbReference type="InterPro" id="IPR037294">
    <property type="entry name" value="ABC_BtuC-like"/>
</dbReference>
<proteinExistence type="inferred from homology"/>
<evidence type="ECO:0000256" key="1">
    <source>
        <dbReference type="ARBA" id="ARBA00004141"/>
    </source>
</evidence>
<evidence type="ECO:0000313" key="8">
    <source>
        <dbReference type="EMBL" id="ACZ00791.1"/>
    </source>
</evidence>
<feature type="transmembrane region" description="Helical" evidence="7">
    <location>
        <begin position="109"/>
        <end position="128"/>
    </location>
</feature>
<evidence type="ECO:0000256" key="4">
    <source>
        <dbReference type="ARBA" id="ARBA00022989"/>
    </source>
</evidence>
<dbReference type="InterPro" id="IPR001626">
    <property type="entry name" value="ABC_TroCD"/>
</dbReference>
<dbReference type="OrthoDB" id="9798540at2"/>
<sequence length="297" mass="32203">MEFLRNFLAELANSGLLPDFFAYGFVINSIIAAILIGPMLGGIGTMVVIKKMAFFSEAIGHAAIAGISIGILLGESYNSPYIMLFSYCIIFGLIINYTRNRTKMGTDTLIGIFLSISIALGAILLIYISGKVNSHMLETVLFGSILTVSDFDLKVLLFTNIILIILIMLWYNKMLLSSFNRNIAIAKNVNVVFLEYVFILIITIITVASVKIIGSALVEALLIIPAASAKNLSKSIRGFILLSIIFSTISCILGIIVPLSLSLSLPSGPAIILVASTIFFVTVVIKNITQKYREGGM</sequence>
<feature type="transmembrane region" description="Helical" evidence="7">
    <location>
        <begin position="267"/>
        <end position="285"/>
    </location>
</feature>
<evidence type="ECO:0000256" key="2">
    <source>
        <dbReference type="ARBA" id="ARBA00008034"/>
    </source>
</evidence>
<feature type="transmembrane region" description="Helical" evidence="7">
    <location>
        <begin position="52"/>
        <end position="73"/>
    </location>
</feature>
<dbReference type="Proteomes" id="UP000002072">
    <property type="component" value="Chromosome"/>
</dbReference>
<dbReference type="KEGG" id="smf:Smon_0307"/>
<organism evidence="8 9">
    <name type="scientific">Streptobacillus moniliformis (strain ATCC 14647 / DSM 12112 / NCTC 10651 / 9901)</name>
    <dbReference type="NCBI Taxonomy" id="519441"/>
    <lineage>
        <taxon>Bacteria</taxon>
        <taxon>Fusobacteriati</taxon>
        <taxon>Fusobacteriota</taxon>
        <taxon>Fusobacteriia</taxon>
        <taxon>Fusobacteriales</taxon>
        <taxon>Leptotrichiaceae</taxon>
        <taxon>Streptobacillus</taxon>
    </lineage>
</organism>
<reference evidence="8 9" key="1">
    <citation type="journal article" date="2009" name="Stand. Genomic Sci.">
        <title>Complete genome sequence of Streptobacillus moniliformis type strain (9901T).</title>
        <authorList>
            <person name="Nolan M."/>
            <person name="Gronow S."/>
            <person name="Lapidus A."/>
            <person name="Ivanova N."/>
            <person name="Copeland A."/>
            <person name="Lucas S."/>
            <person name="Del Rio T.G."/>
            <person name="Chen F."/>
            <person name="Tice H."/>
            <person name="Pitluck S."/>
            <person name="Cheng J.F."/>
            <person name="Sims D."/>
            <person name="Meincke L."/>
            <person name="Bruce D."/>
            <person name="Goodwin L."/>
            <person name="Brettin T."/>
            <person name="Han C."/>
            <person name="Detter J.C."/>
            <person name="Ovchinikova G."/>
            <person name="Pati A."/>
            <person name="Mavromatis K."/>
            <person name="Mikhailova N."/>
            <person name="Chen A."/>
            <person name="Palaniappan K."/>
            <person name="Land M."/>
            <person name="Hauser L."/>
            <person name="Chang Y.J."/>
            <person name="Jeffries C.D."/>
            <person name="Rohde M."/>
            <person name="Sproer C."/>
            <person name="Goker M."/>
            <person name="Bristow J."/>
            <person name="Eisen J.A."/>
            <person name="Markowitz V."/>
            <person name="Hugenholtz P."/>
            <person name="Kyrpides N.C."/>
            <person name="Klenk H.P."/>
            <person name="Chain P."/>
        </authorList>
    </citation>
    <scope>NUCLEOTIDE SEQUENCE [LARGE SCALE GENOMIC DNA]</scope>
    <source>
        <strain evidence="9">ATCC 14647 / DSM 12112 / NCTC 10651 / 9901</strain>
    </source>
</reference>
<dbReference type="eggNOG" id="COG1108">
    <property type="taxonomic scope" value="Bacteria"/>
</dbReference>
<dbReference type="EMBL" id="CP001779">
    <property type="protein sequence ID" value="ACZ00791.1"/>
    <property type="molecule type" value="Genomic_DNA"/>
</dbReference>
<dbReference type="SUPFAM" id="SSF81345">
    <property type="entry name" value="ABC transporter involved in vitamin B12 uptake, BtuC"/>
    <property type="match status" value="1"/>
</dbReference>
<evidence type="ECO:0000313" key="9">
    <source>
        <dbReference type="Proteomes" id="UP000002072"/>
    </source>
</evidence>
<dbReference type="GO" id="GO:0055085">
    <property type="term" value="P:transmembrane transport"/>
    <property type="evidence" value="ECO:0007669"/>
    <property type="project" value="InterPro"/>
</dbReference>
<keyword evidence="5 7" id="KW-0472">Membrane</keyword>
<accession>D1AWW5</accession>
<dbReference type="PANTHER" id="PTHR30477:SF18">
    <property type="entry name" value="METAL TRANSPORT SYSTEM MEMBRANE PROTEIN CT_417-RELATED"/>
    <property type="match status" value="1"/>
</dbReference>
<dbReference type="AlphaFoldDB" id="D1AWW5"/>
<protein>
    <submittedName>
        <fullName evidence="8">ABC-3 protein</fullName>
    </submittedName>
</protein>
<evidence type="ECO:0000256" key="7">
    <source>
        <dbReference type="SAM" id="Phobius"/>
    </source>
</evidence>
<feature type="transmembrane region" description="Helical" evidence="7">
    <location>
        <begin position="184"/>
        <end position="206"/>
    </location>
</feature>
<dbReference type="RefSeq" id="WP_012858348.1">
    <property type="nucleotide sequence ID" value="NC_013515.1"/>
</dbReference>
<dbReference type="PANTHER" id="PTHR30477">
    <property type="entry name" value="ABC-TRANSPORTER METAL-BINDING PROTEIN"/>
    <property type="match status" value="1"/>
</dbReference>
<comment type="similarity">
    <text evidence="2 6">Belongs to the ABC-3 integral membrane protein family.</text>
</comment>
<dbReference type="HOGENOM" id="CLU_028808_3_2_0"/>
<dbReference type="Pfam" id="PF00950">
    <property type="entry name" value="ABC-3"/>
    <property type="match status" value="1"/>
</dbReference>
<dbReference type="Gene3D" id="1.10.3470.10">
    <property type="entry name" value="ABC transporter involved in vitamin B12 uptake, BtuC"/>
    <property type="match status" value="1"/>
</dbReference>